<dbReference type="OrthoDB" id="9788689at2"/>
<sequence>MKTFPYPMLNPPPFRWHRDEKVTEPKVHEWIHPLNIDGTSPFADDIDVAILGVPLSRSSISSSAASETPDAFRRAWRSFNPYHLEEEIDLTPLRVADFGDVRQHVTDISQCHSNIREAMASFRKHLPQTLPITIGGDHSITAMLVQGWKEAHPSERIGLLQLDTHYDLRPLEEFGPANGTPIRNLIESGTLRGSDVWNIGLHGFFNSRSLKKYADQVGVNGITLKEARKKGVPATIRHALSQLEKEVDTIYLTLDMDVLDLSSAPGTPAGMPGGMRTEELLEAMLIAGNHPKVKAMDIVCLDPRKDVGSVTVFTAVYAMLNFLVGVIKRGAA</sequence>
<evidence type="ECO:0000256" key="3">
    <source>
        <dbReference type="ARBA" id="ARBA00022808"/>
    </source>
</evidence>
<dbReference type="EMBL" id="FNNQ01000001">
    <property type="protein sequence ID" value="SDV99778.1"/>
    <property type="molecule type" value="Genomic_DNA"/>
</dbReference>
<evidence type="ECO:0000256" key="6">
    <source>
        <dbReference type="PROSITE-ProRule" id="PRU00742"/>
    </source>
</evidence>
<dbReference type="GO" id="GO:0046872">
    <property type="term" value="F:metal ion binding"/>
    <property type="evidence" value="ECO:0007669"/>
    <property type="project" value="UniProtKB-KW"/>
</dbReference>
<dbReference type="PANTHER" id="PTHR11358">
    <property type="entry name" value="ARGINASE/AGMATINASE"/>
    <property type="match status" value="1"/>
</dbReference>
<evidence type="ECO:0000256" key="1">
    <source>
        <dbReference type="ARBA" id="ARBA00022723"/>
    </source>
</evidence>
<keyword evidence="2" id="KW-0378">Hydrolase</keyword>
<dbReference type="PRINTS" id="PR00116">
    <property type="entry name" value="ARGINASE"/>
</dbReference>
<dbReference type="SUPFAM" id="SSF52768">
    <property type="entry name" value="Arginase/deacetylase"/>
    <property type="match status" value="1"/>
</dbReference>
<organism evidence="7 8">
    <name type="scientific">Marininema mesophilum</name>
    <dbReference type="NCBI Taxonomy" id="1048340"/>
    <lineage>
        <taxon>Bacteria</taxon>
        <taxon>Bacillati</taxon>
        <taxon>Bacillota</taxon>
        <taxon>Bacilli</taxon>
        <taxon>Bacillales</taxon>
        <taxon>Thermoactinomycetaceae</taxon>
        <taxon>Marininema</taxon>
    </lineage>
</organism>
<dbReference type="GO" id="GO:0008783">
    <property type="term" value="F:agmatinase activity"/>
    <property type="evidence" value="ECO:0007669"/>
    <property type="project" value="TreeGrafter"/>
</dbReference>
<feature type="binding site" evidence="5">
    <location>
        <position position="165"/>
    </location>
    <ligand>
        <name>Mn(2+)</name>
        <dbReference type="ChEBI" id="CHEBI:29035"/>
        <label>1</label>
    </ligand>
</feature>
<dbReference type="CDD" id="cd09990">
    <property type="entry name" value="Agmatinase-like"/>
    <property type="match status" value="1"/>
</dbReference>
<dbReference type="PROSITE" id="PS51409">
    <property type="entry name" value="ARGINASE_2"/>
    <property type="match status" value="1"/>
</dbReference>
<keyword evidence="4 5" id="KW-0464">Manganese</keyword>
<feature type="binding site" evidence="5">
    <location>
        <position position="255"/>
    </location>
    <ligand>
        <name>Mn(2+)</name>
        <dbReference type="ChEBI" id="CHEBI:29035"/>
        <label>1</label>
    </ligand>
</feature>
<dbReference type="RefSeq" id="WP_091734449.1">
    <property type="nucleotide sequence ID" value="NZ_FNNQ01000001.1"/>
</dbReference>
<evidence type="ECO:0000313" key="8">
    <source>
        <dbReference type="Proteomes" id="UP000198534"/>
    </source>
</evidence>
<name>A0A1H2PYW4_9BACL</name>
<dbReference type="PIRSF" id="PIRSF036979">
    <property type="entry name" value="Arginase"/>
    <property type="match status" value="1"/>
</dbReference>
<keyword evidence="1 5" id="KW-0479">Metal-binding</keyword>
<comment type="similarity">
    <text evidence="6">Belongs to the arginase family.</text>
</comment>
<reference evidence="7 8" key="1">
    <citation type="submission" date="2016-10" db="EMBL/GenBank/DDBJ databases">
        <authorList>
            <person name="de Groot N.N."/>
        </authorList>
    </citation>
    <scope>NUCLEOTIDE SEQUENCE [LARGE SCALE GENOMIC DNA]</scope>
    <source>
        <strain evidence="7 8">DSM 45610</strain>
    </source>
</reference>
<dbReference type="STRING" id="1048340.SAMN05444487_10110"/>
<dbReference type="GO" id="GO:0033389">
    <property type="term" value="P:putrescine biosynthetic process from arginine, via agmatine"/>
    <property type="evidence" value="ECO:0007669"/>
    <property type="project" value="TreeGrafter"/>
</dbReference>
<gene>
    <name evidence="7" type="ORF">SAMN05444487_10110</name>
</gene>
<dbReference type="InterPro" id="IPR023696">
    <property type="entry name" value="Ureohydrolase_dom_sf"/>
</dbReference>
<dbReference type="AlphaFoldDB" id="A0A1H2PYW4"/>
<dbReference type="GO" id="GO:0006547">
    <property type="term" value="P:L-histidine metabolic process"/>
    <property type="evidence" value="ECO:0007669"/>
    <property type="project" value="UniProtKB-KW"/>
</dbReference>
<dbReference type="InterPro" id="IPR006035">
    <property type="entry name" value="Ureohydrolase"/>
</dbReference>
<accession>A0A1H2PYW4</accession>
<evidence type="ECO:0000256" key="4">
    <source>
        <dbReference type="ARBA" id="ARBA00023211"/>
    </source>
</evidence>
<evidence type="ECO:0000313" key="7">
    <source>
        <dbReference type="EMBL" id="SDV99778.1"/>
    </source>
</evidence>
<dbReference type="Gene3D" id="3.40.800.10">
    <property type="entry name" value="Ureohydrolase domain"/>
    <property type="match status" value="1"/>
</dbReference>
<proteinExistence type="inferred from homology"/>
<feature type="binding site" evidence="5">
    <location>
        <position position="163"/>
    </location>
    <ligand>
        <name>Mn(2+)</name>
        <dbReference type="ChEBI" id="CHEBI:29035"/>
        <label>1</label>
    </ligand>
</feature>
<feature type="binding site" evidence="5">
    <location>
        <position position="257"/>
    </location>
    <ligand>
        <name>Mn(2+)</name>
        <dbReference type="ChEBI" id="CHEBI:29035"/>
        <label>1</label>
    </ligand>
</feature>
<evidence type="ECO:0000256" key="2">
    <source>
        <dbReference type="ARBA" id="ARBA00022801"/>
    </source>
</evidence>
<comment type="cofactor">
    <cofactor evidence="5">
        <name>Mn(2+)</name>
        <dbReference type="ChEBI" id="CHEBI:29035"/>
    </cofactor>
    <text evidence="5">Binds 2 manganese ions per subunit.</text>
</comment>
<dbReference type="PANTHER" id="PTHR11358:SF35">
    <property type="entry name" value="FORMIMIDOYLGLUTAMASE"/>
    <property type="match status" value="1"/>
</dbReference>
<keyword evidence="3" id="KW-0369">Histidine metabolism</keyword>
<dbReference type="Proteomes" id="UP000198534">
    <property type="component" value="Unassembled WGS sequence"/>
</dbReference>
<keyword evidence="8" id="KW-1185">Reference proteome</keyword>
<feature type="binding site" evidence="5">
    <location>
        <position position="138"/>
    </location>
    <ligand>
        <name>Mn(2+)</name>
        <dbReference type="ChEBI" id="CHEBI:29035"/>
        <label>1</label>
    </ligand>
</feature>
<dbReference type="Pfam" id="PF00491">
    <property type="entry name" value="Arginase"/>
    <property type="match status" value="1"/>
</dbReference>
<protein>
    <submittedName>
        <fullName evidence="7">Formiminoglutamase</fullName>
    </submittedName>
</protein>
<evidence type="ECO:0000256" key="5">
    <source>
        <dbReference type="PIRSR" id="PIRSR036979-1"/>
    </source>
</evidence>
<feature type="binding site" evidence="5">
    <location>
        <position position="167"/>
    </location>
    <ligand>
        <name>Mn(2+)</name>
        <dbReference type="ChEBI" id="CHEBI:29035"/>
        <label>1</label>
    </ligand>
</feature>